<evidence type="ECO:0000313" key="11">
    <source>
        <dbReference type="Proteomes" id="UP000240978"/>
    </source>
</evidence>
<comment type="subcellular location">
    <subcellularLocation>
        <location evidence="1">Cell membrane</location>
        <topology evidence="1">Multi-pass membrane protein</topology>
    </subcellularLocation>
</comment>
<keyword evidence="7 9" id="KW-0472">Membrane</keyword>
<keyword evidence="11" id="KW-1185">Reference proteome</keyword>
<dbReference type="GO" id="GO:0005886">
    <property type="term" value="C:plasma membrane"/>
    <property type="evidence" value="ECO:0007669"/>
    <property type="project" value="UniProtKB-SubCell"/>
</dbReference>
<dbReference type="InterPro" id="IPR044669">
    <property type="entry name" value="YneE/VCCN1/2-like"/>
</dbReference>
<reference evidence="10 11" key="1">
    <citation type="submission" date="2018-03" db="EMBL/GenBank/DDBJ databases">
        <title>Genomic Encyclopedia of Archaeal and Bacterial Type Strains, Phase II (KMG-II): from individual species to whole genera.</title>
        <authorList>
            <person name="Goeker M."/>
        </authorList>
    </citation>
    <scope>NUCLEOTIDE SEQUENCE [LARGE SCALE GENOMIC DNA]</scope>
    <source>
        <strain evidence="10 11">DSM 18107</strain>
    </source>
</reference>
<evidence type="ECO:0000313" key="10">
    <source>
        <dbReference type="EMBL" id="PSL33329.1"/>
    </source>
</evidence>
<feature type="transmembrane region" description="Helical" evidence="9">
    <location>
        <begin position="12"/>
        <end position="33"/>
    </location>
</feature>
<evidence type="ECO:0000256" key="5">
    <source>
        <dbReference type="ARBA" id="ARBA00022989"/>
    </source>
</evidence>
<evidence type="ECO:0000256" key="8">
    <source>
        <dbReference type="ARBA" id="ARBA00034708"/>
    </source>
</evidence>
<keyword evidence="5 9" id="KW-1133">Transmembrane helix</keyword>
<dbReference type="AlphaFoldDB" id="A0A2P8GH79"/>
<dbReference type="RefSeq" id="WP_211303419.1">
    <property type="nucleotide sequence ID" value="NZ_PYGK01000003.1"/>
</dbReference>
<evidence type="ECO:0000256" key="2">
    <source>
        <dbReference type="ARBA" id="ARBA00022448"/>
    </source>
</evidence>
<gene>
    <name evidence="10" type="ORF">CLV42_103312</name>
</gene>
<dbReference type="GO" id="GO:0005254">
    <property type="term" value="F:chloride channel activity"/>
    <property type="evidence" value="ECO:0007669"/>
    <property type="project" value="InterPro"/>
</dbReference>
<comment type="caution">
    <text evidence="10">The sequence shown here is derived from an EMBL/GenBank/DDBJ whole genome shotgun (WGS) entry which is preliminary data.</text>
</comment>
<evidence type="ECO:0000256" key="4">
    <source>
        <dbReference type="ARBA" id="ARBA00022692"/>
    </source>
</evidence>
<evidence type="ECO:0000256" key="6">
    <source>
        <dbReference type="ARBA" id="ARBA00023065"/>
    </source>
</evidence>
<dbReference type="PANTHER" id="PTHR33281:SF19">
    <property type="entry name" value="VOLTAGE-DEPENDENT ANION CHANNEL-FORMING PROTEIN YNEE"/>
    <property type="match status" value="1"/>
</dbReference>
<dbReference type="Proteomes" id="UP000240978">
    <property type="component" value="Unassembled WGS sequence"/>
</dbReference>
<dbReference type="EMBL" id="PYGK01000003">
    <property type="protein sequence ID" value="PSL33329.1"/>
    <property type="molecule type" value="Genomic_DNA"/>
</dbReference>
<keyword evidence="4 9" id="KW-0812">Transmembrane</keyword>
<organism evidence="10 11">
    <name type="scientific">Chitinophaga ginsengisoli</name>
    <dbReference type="NCBI Taxonomy" id="363837"/>
    <lineage>
        <taxon>Bacteria</taxon>
        <taxon>Pseudomonadati</taxon>
        <taxon>Bacteroidota</taxon>
        <taxon>Chitinophagia</taxon>
        <taxon>Chitinophagales</taxon>
        <taxon>Chitinophagaceae</taxon>
        <taxon>Chitinophaga</taxon>
    </lineage>
</organism>
<protein>
    <submittedName>
        <fullName evidence="10">Uncharacterized protein</fullName>
    </submittedName>
</protein>
<comment type="similarity">
    <text evidence="8">Belongs to the anion channel-forming bestrophin (TC 1.A.46) family.</text>
</comment>
<keyword evidence="2" id="KW-0813">Transport</keyword>
<sequence>MEFDKLNDGVTGFMKGHMIWLVIPFSVIISWMYTSLEQVGESTENPFEGTPNDVPISQLCRNIEIDLREMLGEKELPAPIKAQNDILV</sequence>
<accession>A0A2P8GH79</accession>
<proteinExistence type="inferred from homology"/>
<keyword evidence="6" id="KW-0406">Ion transport</keyword>
<evidence type="ECO:0000256" key="9">
    <source>
        <dbReference type="SAM" id="Phobius"/>
    </source>
</evidence>
<evidence type="ECO:0000256" key="1">
    <source>
        <dbReference type="ARBA" id="ARBA00004651"/>
    </source>
</evidence>
<dbReference type="Pfam" id="PF25539">
    <property type="entry name" value="Bestrophin_2"/>
    <property type="match status" value="1"/>
</dbReference>
<evidence type="ECO:0000256" key="7">
    <source>
        <dbReference type="ARBA" id="ARBA00023136"/>
    </source>
</evidence>
<evidence type="ECO:0000256" key="3">
    <source>
        <dbReference type="ARBA" id="ARBA00022475"/>
    </source>
</evidence>
<dbReference type="PANTHER" id="PTHR33281">
    <property type="entry name" value="UPF0187 PROTEIN YNEE"/>
    <property type="match status" value="1"/>
</dbReference>
<keyword evidence="3" id="KW-1003">Cell membrane</keyword>
<name>A0A2P8GH79_9BACT</name>